<organism evidence="2 3">
    <name type="scientific">Streptomyces carpinensis</name>
    <dbReference type="NCBI Taxonomy" id="66369"/>
    <lineage>
        <taxon>Bacteria</taxon>
        <taxon>Bacillati</taxon>
        <taxon>Actinomycetota</taxon>
        <taxon>Actinomycetes</taxon>
        <taxon>Kitasatosporales</taxon>
        <taxon>Streptomycetaceae</taxon>
        <taxon>Streptomyces</taxon>
    </lineage>
</organism>
<proteinExistence type="predicted"/>
<evidence type="ECO:0000313" key="2">
    <source>
        <dbReference type="EMBL" id="MER6981780.1"/>
    </source>
</evidence>
<feature type="domain" description="DUF6875" evidence="1">
    <location>
        <begin position="8"/>
        <end position="35"/>
    </location>
</feature>
<sequence length="126" mass="13584">MADPLHQRPDPQLGRRGPVCPYVATSRRQDLVRVLSAVCTPPGPEQGLARLTTLGCPDGQLTGAVPVLGVRIETRLHQNLRVTLPSGAQTYALRGCQVGLTGLLHPARGHHRGYRIDHQSIMPTGC</sequence>
<dbReference type="Proteomes" id="UP001458415">
    <property type="component" value="Unassembled WGS sequence"/>
</dbReference>
<gene>
    <name evidence="2" type="ORF">ABT317_33630</name>
</gene>
<protein>
    <submittedName>
        <fullName evidence="2">DUF6875 domain-containing protein</fullName>
    </submittedName>
</protein>
<name>A0ABV1WC80_9ACTN</name>
<evidence type="ECO:0000313" key="3">
    <source>
        <dbReference type="Proteomes" id="UP001458415"/>
    </source>
</evidence>
<dbReference type="EMBL" id="JBEPCU010000850">
    <property type="protein sequence ID" value="MER6981780.1"/>
    <property type="molecule type" value="Genomic_DNA"/>
</dbReference>
<keyword evidence="3" id="KW-1185">Reference proteome</keyword>
<dbReference type="Pfam" id="PF21780">
    <property type="entry name" value="DUF6875"/>
    <property type="match status" value="1"/>
</dbReference>
<evidence type="ECO:0000259" key="1">
    <source>
        <dbReference type="Pfam" id="PF21780"/>
    </source>
</evidence>
<comment type="caution">
    <text evidence="2">The sequence shown here is derived from an EMBL/GenBank/DDBJ whole genome shotgun (WGS) entry which is preliminary data.</text>
</comment>
<dbReference type="InterPro" id="IPR049240">
    <property type="entry name" value="DUF6875"/>
</dbReference>
<reference evidence="2 3" key="1">
    <citation type="submission" date="2024-06" db="EMBL/GenBank/DDBJ databases">
        <title>The Natural Products Discovery Center: Release of the First 8490 Sequenced Strains for Exploring Actinobacteria Biosynthetic Diversity.</title>
        <authorList>
            <person name="Kalkreuter E."/>
            <person name="Kautsar S.A."/>
            <person name="Yang D."/>
            <person name="Bader C.D."/>
            <person name="Teijaro C.N."/>
            <person name="Fluegel L."/>
            <person name="Davis C.M."/>
            <person name="Simpson J.R."/>
            <person name="Lauterbach L."/>
            <person name="Steele A.D."/>
            <person name="Gui C."/>
            <person name="Meng S."/>
            <person name="Li G."/>
            <person name="Viehrig K."/>
            <person name="Ye F."/>
            <person name="Su P."/>
            <person name="Kiefer A.F."/>
            <person name="Nichols A."/>
            <person name="Cepeda A.J."/>
            <person name="Yan W."/>
            <person name="Fan B."/>
            <person name="Jiang Y."/>
            <person name="Adhikari A."/>
            <person name="Zheng C.-J."/>
            <person name="Schuster L."/>
            <person name="Cowan T.M."/>
            <person name="Smanski M.J."/>
            <person name="Chevrette M.G."/>
            <person name="De Carvalho L.P.S."/>
            <person name="Shen B."/>
        </authorList>
    </citation>
    <scope>NUCLEOTIDE SEQUENCE [LARGE SCALE GENOMIC DNA]</scope>
    <source>
        <strain evidence="2 3">NPDC000634</strain>
    </source>
</reference>
<accession>A0ABV1WC80</accession>
<dbReference type="RefSeq" id="WP_425276372.1">
    <property type="nucleotide sequence ID" value="NZ_MUBM01000425.1"/>
</dbReference>